<evidence type="ECO:0000256" key="5">
    <source>
        <dbReference type="ARBA" id="ARBA00022771"/>
    </source>
</evidence>
<evidence type="ECO:0000259" key="9">
    <source>
        <dbReference type="Pfam" id="PF14369"/>
    </source>
</evidence>
<comment type="caution">
    <text evidence="10">The sequence shown here is derived from an EMBL/GenBank/DDBJ whole genome shotgun (WGS) entry which is preliminary data.</text>
</comment>
<dbReference type="AlphaFoldDB" id="A0A835AH65"/>
<reference evidence="10" key="1">
    <citation type="submission" date="2020-07" db="EMBL/GenBank/DDBJ databases">
        <title>Genome sequence and genetic diversity analysis of an under-domesticated orphan crop, white fonio (Digitaria exilis).</title>
        <authorList>
            <person name="Bennetzen J.L."/>
            <person name="Chen S."/>
            <person name="Ma X."/>
            <person name="Wang X."/>
            <person name="Yssel A.E.J."/>
            <person name="Chaluvadi S.R."/>
            <person name="Johnson M."/>
            <person name="Gangashetty P."/>
            <person name="Hamidou F."/>
            <person name="Sanogo M.D."/>
            <person name="Zwaenepoel A."/>
            <person name="Wallace J."/>
            <person name="Van De Peer Y."/>
            <person name="Van Deynze A."/>
        </authorList>
    </citation>
    <scope>NUCLEOTIDE SEQUENCE</scope>
    <source>
        <tissue evidence="10">Leaves</tissue>
    </source>
</reference>
<evidence type="ECO:0000256" key="2">
    <source>
        <dbReference type="ARBA" id="ARBA00012483"/>
    </source>
</evidence>
<feature type="region of interest" description="Disordered" evidence="8">
    <location>
        <begin position="100"/>
        <end position="148"/>
    </location>
</feature>
<name>A0A835AH65_9POAL</name>
<keyword evidence="11" id="KW-1185">Reference proteome</keyword>
<evidence type="ECO:0000256" key="7">
    <source>
        <dbReference type="ARBA" id="ARBA00022833"/>
    </source>
</evidence>
<keyword evidence="6" id="KW-0833">Ubl conjugation pathway</keyword>
<dbReference type="GO" id="GO:0061630">
    <property type="term" value="F:ubiquitin protein ligase activity"/>
    <property type="evidence" value="ECO:0007669"/>
    <property type="project" value="UniProtKB-EC"/>
</dbReference>
<comment type="catalytic activity">
    <reaction evidence="1">
        <text>S-ubiquitinyl-[E2 ubiquitin-conjugating enzyme]-L-cysteine + [acceptor protein]-L-lysine = [E2 ubiquitin-conjugating enzyme]-L-cysteine + N(6)-ubiquitinyl-[acceptor protein]-L-lysine.</text>
        <dbReference type="EC" id="2.3.2.27"/>
    </reaction>
</comment>
<keyword evidence="3" id="KW-0808">Transferase</keyword>
<evidence type="ECO:0000313" key="11">
    <source>
        <dbReference type="Proteomes" id="UP000636709"/>
    </source>
</evidence>
<evidence type="ECO:0000313" key="10">
    <source>
        <dbReference type="EMBL" id="KAF8662287.1"/>
    </source>
</evidence>
<dbReference type="EMBL" id="JACEFO010002381">
    <property type="protein sequence ID" value="KAF8662287.1"/>
    <property type="molecule type" value="Genomic_DNA"/>
</dbReference>
<evidence type="ECO:0000256" key="8">
    <source>
        <dbReference type="SAM" id="MobiDB-lite"/>
    </source>
</evidence>
<organism evidence="10 11">
    <name type="scientific">Digitaria exilis</name>
    <dbReference type="NCBI Taxonomy" id="1010633"/>
    <lineage>
        <taxon>Eukaryota</taxon>
        <taxon>Viridiplantae</taxon>
        <taxon>Streptophyta</taxon>
        <taxon>Embryophyta</taxon>
        <taxon>Tracheophyta</taxon>
        <taxon>Spermatophyta</taxon>
        <taxon>Magnoliopsida</taxon>
        <taxon>Liliopsida</taxon>
        <taxon>Poales</taxon>
        <taxon>Poaceae</taxon>
        <taxon>PACMAD clade</taxon>
        <taxon>Panicoideae</taxon>
        <taxon>Panicodae</taxon>
        <taxon>Paniceae</taxon>
        <taxon>Anthephorinae</taxon>
        <taxon>Digitaria</taxon>
    </lineage>
</organism>
<evidence type="ECO:0000256" key="1">
    <source>
        <dbReference type="ARBA" id="ARBA00000900"/>
    </source>
</evidence>
<keyword evidence="4" id="KW-0479">Metal-binding</keyword>
<evidence type="ECO:0000256" key="4">
    <source>
        <dbReference type="ARBA" id="ARBA00022723"/>
    </source>
</evidence>
<dbReference type="Proteomes" id="UP000636709">
    <property type="component" value="Unassembled WGS sequence"/>
</dbReference>
<dbReference type="EC" id="2.3.2.27" evidence="2"/>
<keyword evidence="7" id="KW-0862">Zinc</keyword>
<dbReference type="GO" id="GO:0008270">
    <property type="term" value="F:zinc ion binding"/>
    <property type="evidence" value="ECO:0007669"/>
    <property type="project" value="UniProtKB-KW"/>
</dbReference>
<evidence type="ECO:0000256" key="3">
    <source>
        <dbReference type="ARBA" id="ARBA00022679"/>
    </source>
</evidence>
<keyword evidence="5" id="KW-0863">Zinc-finger</keyword>
<protein>
    <recommendedName>
        <fullName evidence="2">RING-type E3 ubiquitin transferase</fullName>
        <ecNumber evidence="2">2.3.2.27</ecNumber>
    </recommendedName>
</protein>
<feature type="compositionally biased region" description="Basic and acidic residues" evidence="8">
    <location>
        <begin position="112"/>
        <end position="129"/>
    </location>
</feature>
<evidence type="ECO:0000256" key="6">
    <source>
        <dbReference type="ARBA" id="ARBA00022786"/>
    </source>
</evidence>
<dbReference type="OrthoDB" id="8062037at2759"/>
<accession>A0A835AH65</accession>
<dbReference type="Pfam" id="PF14369">
    <property type="entry name" value="Zn_ribbon_19"/>
    <property type="match status" value="1"/>
</dbReference>
<feature type="domain" description="E3 ubiquitin-protein ligase RNF126-like zinc-ribbon" evidence="9">
    <location>
        <begin position="1"/>
        <end position="34"/>
    </location>
</feature>
<proteinExistence type="predicted"/>
<gene>
    <name evidence="10" type="ORF">HU200_056492</name>
</gene>
<dbReference type="InterPro" id="IPR039525">
    <property type="entry name" value="RNF126-like_zinc-ribbon"/>
</dbReference>
<sequence>MYWRYQCGRALRIISYPSTDVFCPRCFGRFLHEIDTSPHPAFPPPHFLPHPFHSQHHQFDGHARRWVIYGRQRPVVYSTRPRVPLARPVSVPCTGTATAAHSLPADPAVHATGDRPRELLHGAKIEQPHRAGPAPAPSSAIESLPSWR</sequence>